<dbReference type="Proteomes" id="UP000295611">
    <property type="component" value="Unassembled WGS sequence"/>
</dbReference>
<dbReference type="Pfam" id="PF09836">
    <property type="entry name" value="DUF2063"/>
    <property type="match status" value="1"/>
</dbReference>
<protein>
    <recommendedName>
        <fullName evidence="1">Putative DNA-binding domain-containing protein</fullName>
    </recommendedName>
</protein>
<evidence type="ECO:0000313" key="3">
    <source>
        <dbReference type="Proteomes" id="UP000295611"/>
    </source>
</evidence>
<dbReference type="EMBL" id="SNZP01000011">
    <property type="protein sequence ID" value="TDR76447.1"/>
    <property type="molecule type" value="Genomic_DNA"/>
</dbReference>
<accession>A0A4V3DUV1</accession>
<dbReference type="RefSeq" id="WP_133682125.1">
    <property type="nucleotide sequence ID" value="NZ_SNZP01000011.1"/>
</dbReference>
<organism evidence="2 3">
    <name type="scientific">Paludibacterium purpuratum</name>
    <dbReference type="NCBI Taxonomy" id="1144873"/>
    <lineage>
        <taxon>Bacteria</taxon>
        <taxon>Pseudomonadati</taxon>
        <taxon>Pseudomonadota</taxon>
        <taxon>Betaproteobacteria</taxon>
        <taxon>Neisseriales</taxon>
        <taxon>Chromobacteriaceae</taxon>
        <taxon>Paludibacterium</taxon>
    </lineage>
</organism>
<keyword evidence="3" id="KW-1185">Reference proteome</keyword>
<dbReference type="InterPro" id="IPR044922">
    <property type="entry name" value="DUF2063_N_sf"/>
</dbReference>
<dbReference type="AlphaFoldDB" id="A0A4V3DUV1"/>
<dbReference type="InterPro" id="IPR018640">
    <property type="entry name" value="DUF2063"/>
</dbReference>
<reference evidence="2 3" key="1">
    <citation type="submission" date="2019-03" db="EMBL/GenBank/DDBJ databases">
        <title>Genomic Encyclopedia of Type Strains, Phase III (KMG-III): the genomes of soil and plant-associated and newly described type strains.</title>
        <authorList>
            <person name="Whitman W."/>
        </authorList>
    </citation>
    <scope>NUCLEOTIDE SEQUENCE [LARGE SCALE GENOMIC DNA]</scope>
    <source>
        <strain evidence="2 3">CECT 8976</strain>
    </source>
</reference>
<proteinExistence type="predicted"/>
<feature type="domain" description="Putative DNA-binding" evidence="1">
    <location>
        <begin position="9"/>
        <end position="101"/>
    </location>
</feature>
<sequence length="262" mass="28195">MNTAPSLLELQRAFVRSVVDGDCAAIAPWVRPNGLDTGERLRIYRNMVINTQTGALQTSFPTVRRLVGEACFDGMAARYIAGAPSASGNLQAFGATFASFLACQAELTGLPYLRDVAALDWARLQSYLAADAAPIAASMLSDLSEEALSQCIFAFHPAIGLIESRFPLYDIWRFCQQDGLSRLSLAAPAQSVLIWRSGTQISHYALAEDAGRFMRALLSGKPLAQALDATADAGERFDLASHLGLLLQNGLIAGFRIEGKQP</sequence>
<dbReference type="OrthoDB" id="4146344at2"/>
<comment type="caution">
    <text evidence="2">The sequence shown here is derived from an EMBL/GenBank/DDBJ whole genome shotgun (WGS) entry which is preliminary data.</text>
</comment>
<gene>
    <name evidence="2" type="ORF">DFP86_11130</name>
</gene>
<evidence type="ECO:0000313" key="2">
    <source>
        <dbReference type="EMBL" id="TDR76447.1"/>
    </source>
</evidence>
<evidence type="ECO:0000259" key="1">
    <source>
        <dbReference type="Pfam" id="PF09836"/>
    </source>
</evidence>
<dbReference type="Gene3D" id="1.10.150.690">
    <property type="entry name" value="DUF2063"/>
    <property type="match status" value="1"/>
</dbReference>
<name>A0A4V3DUV1_9NEIS</name>